<feature type="transmembrane region" description="Helical" evidence="2">
    <location>
        <begin position="110"/>
        <end position="133"/>
    </location>
</feature>
<accession>A0A8S9PHN1</accession>
<dbReference type="Proteomes" id="UP000712600">
    <property type="component" value="Unassembled WGS sequence"/>
</dbReference>
<evidence type="ECO:0000256" key="2">
    <source>
        <dbReference type="SAM" id="Phobius"/>
    </source>
</evidence>
<proteinExistence type="predicted"/>
<evidence type="ECO:0000313" key="3">
    <source>
        <dbReference type="EMBL" id="KAF3523023.1"/>
    </source>
</evidence>
<keyword evidence="2" id="KW-1133">Transmembrane helix</keyword>
<dbReference type="AlphaFoldDB" id="A0A8S9PHN1"/>
<dbReference type="EMBL" id="QGKX02001347">
    <property type="protein sequence ID" value="KAF3523023.1"/>
    <property type="molecule type" value="Genomic_DNA"/>
</dbReference>
<keyword evidence="2" id="KW-0812">Transmembrane</keyword>
<evidence type="ECO:0000256" key="1">
    <source>
        <dbReference type="SAM" id="MobiDB-lite"/>
    </source>
</evidence>
<comment type="caution">
    <text evidence="3">The sequence shown here is derived from an EMBL/GenBank/DDBJ whole genome shotgun (WGS) entry which is preliminary data.</text>
</comment>
<sequence>MHETLLLDPISPLSSTGEGLLVEDPEVEMRFLSRGSEPAWLDSTKNNRRHHRLASSSSSRPHSSSSSPHLSSFSFFFAESLIKTGEAGFERVFDGVAFFGCLRFHVRLRLWPMILSPGLCSAFAQPLVVLVIVR</sequence>
<organism evidence="3 4">
    <name type="scientific">Brassica cretica</name>
    <name type="common">Mustard</name>
    <dbReference type="NCBI Taxonomy" id="69181"/>
    <lineage>
        <taxon>Eukaryota</taxon>
        <taxon>Viridiplantae</taxon>
        <taxon>Streptophyta</taxon>
        <taxon>Embryophyta</taxon>
        <taxon>Tracheophyta</taxon>
        <taxon>Spermatophyta</taxon>
        <taxon>Magnoliopsida</taxon>
        <taxon>eudicotyledons</taxon>
        <taxon>Gunneridae</taxon>
        <taxon>Pentapetalae</taxon>
        <taxon>rosids</taxon>
        <taxon>malvids</taxon>
        <taxon>Brassicales</taxon>
        <taxon>Brassicaceae</taxon>
        <taxon>Brassiceae</taxon>
        <taxon>Brassica</taxon>
    </lineage>
</organism>
<protein>
    <submittedName>
        <fullName evidence="3">Uncharacterized protein</fullName>
    </submittedName>
</protein>
<feature type="compositionally biased region" description="Low complexity" evidence="1">
    <location>
        <begin position="54"/>
        <end position="69"/>
    </location>
</feature>
<keyword evidence="2" id="KW-0472">Membrane</keyword>
<gene>
    <name evidence="3" type="ORF">F2Q69_00048513</name>
</gene>
<evidence type="ECO:0000313" key="4">
    <source>
        <dbReference type="Proteomes" id="UP000712600"/>
    </source>
</evidence>
<name>A0A8S9PHN1_BRACR</name>
<feature type="region of interest" description="Disordered" evidence="1">
    <location>
        <begin position="38"/>
        <end position="69"/>
    </location>
</feature>
<reference evidence="3" key="1">
    <citation type="submission" date="2019-12" db="EMBL/GenBank/DDBJ databases">
        <title>Genome sequencing and annotation of Brassica cretica.</title>
        <authorList>
            <person name="Studholme D.J."/>
            <person name="Sarris P."/>
        </authorList>
    </citation>
    <scope>NUCLEOTIDE SEQUENCE</scope>
    <source>
        <strain evidence="3">PFS-109/04</strain>
        <tissue evidence="3">Leaf</tissue>
    </source>
</reference>